<feature type="compositionally biased region" description="Basic and acidic residues" evidence="1">
    <location>
        <begin position="24"/>
        <end position="37"/>
    </location>
</feature>
<comment type="caution">
    <text evidence="2">The sequence shown here is derived from an EMBL/GenBank/DDBJ whole genome shotgun (WGS) entry which is preliminary data.</text>
</comment>
<reference evidence="2 3" key="1">
    <citation type="submission" date="2017-08" db="EMBL/GenBank/DDBJ databases">
        <title>Infants hospitalized years apart are colonized by the same room-sourced microbial strains.</title>
        <authorList>
            <person name="Brooks B."/>
            <person name="Olm M.R."/>
            <person name="Firek B.A."/>
            <person name="Baker R."/>
            <person name="Thomas B.C."/>
            <person name="Morowitz M.J."/>
            <person name="Banfield J.F."/>
        </authorList>
    </citation>
    <scope>NUCLEOTIDE SEQUENCE [LARGE SCALE GENOMIC DNA]</scope>
    <source>
        <strain evidence="2">S2_012_000_R2_81</strain>
    </source>
</reference>
<dbReference type="PANTHER" id="PTHR42866:SF1">
    <property type="entry name" value="SPORE COAT POLYSACCHARIDE BIOSYNTHESIS PROTEIN SPSF"/>
    <property type="match status" value="1"/>
</dbReference>
<name>A0A2W5D939_9BURK</name>
<accession>A0A2W5D939</accession>
<dbReference type="SUPFAM" id="SSF53448">
    <property type="entry name" value="Nucleotide-diphospho-sugar transferases"/>
    <property type="match status" value="1"/>
</dbReference>
<dbReference type="EMBL" id="QFOD01000036">
    <property type="protein sequence ID" value="PZP27068.1"/>
    <property type="molecule type" value="Genomic_DNA"/>
</dbReference>
<dbReference type="CDD" id="cd02518">
    <property type="entry name" value="GT2_SpsF"/>
    <property type="match status" value="1"/>
</dbReference>
<evidence type="ECO:0008006" key="4">
    <source>
        <dbReference type="Google" id="ProtNLM"/>
    </source>
</evidence>
<dbReference type="PANTHER" id="PTHR42866">
    <property type="entry name" value="3-DEOXY-MANNO-OCTULOSONATE CYTIDYLYLTRANSFERASE"/>
    <property type="match status" value="1"/>
</dbReference>
<proteinExistence type="predicted"/>
<dbReference type="AlphaFoldDB" id="A0A2W5D939"/>
<dbReference type="InterPro" id="IPR003329">
    <property type="entry name" value="Cytidylyl_trans"/>
</dbReference>
<gene>
    <name evidence="2" type="ORF">DI603_22790</name>
</gene>
<organism evidence="2 3">
    <name type="scientific">Roseateles depolymerans</name>
    <dbReference type="NCBI Taxonomy" id="76731"/>
    <lineage>
        <taxon>Bacteria</taxon>
        <taxon>Pseudomonadati</taxon>
        <taxon>Pseudomonadota</taxon>
        <taxon>Betaproteobacteria</taxon>
        <taxon>Burkholderiales</taxon>
        <taxon>Sphaerotilaceae</taxon>
        <taxon>Roseateles</taxon>
    </lineage>
</organism>
<sequence length="328" mass="36023">MPRRSTGPNWPAATPTPGTHGAGRRAERRQGKEHDAGCRTPFGTAPLAPGPWAIGLVSPVESPPGERHGHQILQAMNVVAIIQARMSSTRLPGKVLMPLAGQPVLAHVVQRVRACRTVQDVVIATSTDPSDDVIEAWCREAGVACHRGSLHDVLDRYYQAARAHHADAIVRITADCPALDPAIVDEVVTAFQDGRYDFCGLAGEFPDGLDCTVFAFDAIARAHREAQLPSEREHVGPYIEKHPEWFRNGAVHKFKGLAHHRWTLDEPRDYEFLQAVFARLYRPGEPPFTAADVLALLEREPGLATINTDIIRNEGYLKSLEADRKLGS</sequence>
<protein>
    <recommendedName>
        <fullName evidence="4">Spore coat protein</fullName>
    </recommendedName>
</protein>
<dbReference type="Pfam" id="PF02348">
    <property type="entry name" value="CTP_transf_3"/>
    <property type="match status" value="1"/>
</dbReference>
<dbReference type="InterPro" id="IPR029044">
    <property type="entry name" value="Nucleotide-diphossugar_trans"/>
</dbReference>
<evidence type="ECO:0000313" key="3">
    <source>
        <dbReference type="Proteomes" id="UP000249633"/>
    </source>
</evidence>
<dbReference type="GO" id="GO:0005829">
    <property type="term" value="C:cytosol"/>
    <property type="evidence" value="ECO:0007669"/>
    <property type="project" value="TreeGrafter"/>
</dbReference>
<evidence type="ECO:0000256" key="1">
    <source>
        <dbReference type="SAM" id="MobiDB-lite"/>
    </source>
</evidence>
<evidence type="ECO:0000313" key="2">
    <source>
        <dbReference type="EMBL" id="PZP27068.1"/>
    </source>
</evidence>
<dbReference type="Gene3D" id="3.90.550.10">
    <property type="entry name" value="Spore Coat Polysaccharide Biosynthesis Protein SpsA, Chain A"/>
    <property type="match status" value="1"/>
</dbReference>
<dbReference type="Proteomes" id="UP000249633">
    <property type="component" value="Unassembled WGS sequence"/>
</dbReference>
<feature type="region of interest" description="Disordered" evidence="1">
    <location>
        <begin position="1"/>
        <end position="44"/>
    </location>
</feature>